<dbReference type="AlphaFoldDB" id="X0Z384"/>
<dbReference type="PANTHER" id="PTHR34138:SF1">
    <property type="entry name" value="CELL SHAPE-DETERMINING PROTEIN MREC"/>
    <property type="match status" value="1"/>
</dbReference>
<gene>
    <name evidence="7" type="ORF">S01H1_83135</name>
</gene>
<reference evidence="7" key="1">
    <citation type="journal article" date="2014" name="Front. Microbiol.">
        <title>High frequency of phylogenetically diverse reductive dehalogenase-homologous genes in deep subseafloor sedimentary metagenomes.</title>
        <authorList>
            <person name="Kawai M."/>
            <person name="Futagami T."/>
            <person name="Toyoda A."/>
            <person name="Takaki Y."/>
            <person name="Nishi S."/>
            <person name="Hori S."/>
            <person name="Arai W."/>
            <person name="Tsubouchi T."/>
            <person name="Morono Y."/>
            <person name="Uchiyama I."/>
            <person name="Ito T."/>
            <person name="Fujiyama A."/>
            <person name="Inagaki F."/>
            <person name="Takami H."/>
        </authorList>
    </citation>
    <scope>NUCLEOTIDE SEQUENCE</scope>
    <source>
        <strain evidence="7">Expedition CK06-06</strain>
    </source>
</reference>
<comment type="caution">
    <text evidence="7">The sequence shown here is derived from an EMBL/GenBank/DDBJ whole genome shotgun (WGS) entry which is preliminary data.</text>
</comment>
<feature type="non-terminal residue" evidence="7">
    <location>
        <position position="176"/>
    </location>
</feature>
<dbReference type="NCBIfam" id="TIGR00219">
    <property type="entry name" value="mreC"/>
    <property type="match status" value="1"/>
</dbReference>
<evidence type="ECO:0000256" key="1">
    <source>
        <dbReference type="ARBA" id="ARBA00009369"/>
    </source>
</evidence>
<evidence type="ECO:0000256" key="4">
    <source>
        <dbReference type="ARBA" id="ARBA00032089"/>
    </source>
</evidence>
<dbReference type="Gene3D" id="2.40.10.340">
    <property type="entry name" value="Rod shape-determining protein MreC, domain 1"/>
    <property type="match status" value="1"/>
</dbReference>
<dbReference type="InterPro" id="IPR007221">
    <property type="entry name" value="MreC"/>
</dbReference>
<dbReference type="EMBL" id="BARS01056458">
    <property type="protein sequence ID" value="GAG43041.1"/>
    <property type="molecule type" value="Genomic_DNA"/>
</dbReference>
<comment type="similarity">
    <text evidence="1">Belongs to the MreC family.</text>
</comment>
<accession>X0Z384</accession>
<feature type="non-terminal residue" evidence="7">
    <location>
        <position position="1"/>
    </location>
</feature>
<dbReference type="PANTHER" id="PTHR34138">
    <property type="entry name" value="CELL SHAPE-DETERMINING PROTEIN MREC"/>
    <property type="match status" value="1"/>
</dbReference>
<dbReference type="GO" id="GO:0008360">
    <property type="term" value="P:regulation of cell shape"/>
    <property type="evidence" value="ECO:0007669"/>
    <property type="project" value="UniProtKB-KW"/>
</dbReference>
<feature type="domain" description="Rod shape-determining protein MreC beta-barrel core" evidence="6">
    <location>
        <begin position="56"/>
        <end position="175"/>
    </location>
</feature>
<evidence type="ECO:0000259" key="6">
    <source>
        <dbReference type="Pfam" id="PF04085"/>
    </source>
</evidence>
<dbReference type="Pfam" id="PF04085">
    <property type="entry name" value="MreC"/>
    <property type="match status" value="1"/>
</dbReference>
<dbReference type="InterPro" id="IPR042175">
    <property type="entry name" value="Cell/Rod_MreC_2"/>
</dbReference>
<dbReference type="InterPro" id="IPR042177">
    <property type="entry name" value="Cell/Rod_1"/>
</dbReference>
<dbReference type="GO" id="GO:0005886">
    <property type="term" value="C:plasma membrane"/>
    <property type="evidence" value="ECO:0007669"/>
    <property type="project" value="TreeGrafter"/>
</dbReference>
<name>X0Z384_9ZZZZ</name>
<organism evidence="7">
    <name type="scientific">marine sediment metagenome</name>
    <dbReference type="NCBI Taxonomy" id="412755"/>
    <lineage>
        <taxon>unclassified sequences</taxon>
        <taxon>metagenomes</taxon>
        <taxon>ecological metagenomes</taxon>
    </lineage>
</organism>
<proteinExistence type="inferred from homology"/>
<evidence type="ECO:0000256" key="3">
    <source>
        <dbReference type="ARBA" id="ARBA00022960"/>
    </source>
</evidence>
<sequence length="176" mass="19573">KNETDNLKFENQALLSQIVTLKELENENKTLREALKIGLEKDFKLILSQIIGKDISQDFILVDKGEKDGVSEGVPVITQQKVLVGKICEVYESFSKVMLISNKKSSFDVKILDKDISGVIKGKGDFKILLDLVPRDKEIFNGDTVISSSMGGIFPSGLLVGRIKEIKKSDVDPFQK</sequence>
<evidence type="ECO:0000256" key="5">
    <source>
        <dbReference type="SAM" id="Coils"/>
    </source>
</evidence>
<dbReference type="InterPro" id="IPR055342">
    <property type="entry name" value="MreC_beta-barrel_core"/>
</dbReference>
<evidence type="ECO:0000256" key="2">
    <source>
        <dbReference type="ARBA" id="ARBA00013855"/>
    </source>
</evidence>
<evidence type="ECO:0000313" key="7">
    <source>
        <dbReference type="EMBL" id="GAG43041.1"/>
    </source>
</evidence>
<keyword evidence="5" id="KW-0175">Coiled coil</keyword>
<protein>
    <recommendedName>
        <fullName evidence="2">Cell shape-determining protein MreC</fullName>
    </recommendedName>
    <alternativeName>
        <fullName evidence="4">Cell shape protein MreC</fullName>
    </alternativeName>
</protein>
<keyword evidence="3" id="KW-0133">Cell shape</keyword>
<dbReference type="Gene3D" id="2.40.10.350">
    <property type="entry name" value="Rod shape-determining protein MreC, domain 2"/>
    <property type="match status" value="1"/>
</dbReference>
<feature type="coiled-coil region" evidence="5">
    <location>
        <begin position="14"/>
        <end position="41"/>
    </location>
</feature>